<dbReference type="EMBL" id="HG736283">
    <property type="protein sequence ID" value="CDJ36562.1"/>
    <property type="molecule type" value="Genomic_DNA"/>
</dbReference>
<organism evidence="7 8">
    <name type="scientific">Eimeria mitis</name>
    <dbReference type="NCBI Taxonomy" id="44415"/>
    <lineage>
        <taxon>Eukaryota</taxon>
        <taxon>Sar</taxon>
        <taxon>Alveolata</taxon>
        <taxon>Apicomplexa</taxon>
        <taxon>Conoidasida</taxon>
        <taxon>Coccidia</taxon>
        <taxon>Eucoccidiorida</taxon>
        <taxon>Eimeriorina</taxon>
        <taxon>Eimeriidae</taxon>
        <taxon>Eimeria</taxon>
    </lineage>
</organism>
<feature type="region of interest" description="Disordered" evidence="5">
    <location>
        <begin position="99"/>
        <end position="199"/>
    </location>
</feature>
<evidence type="ECO:0000256" key="4">
    <source>
        <dbReference type="ARBA" id="ARBA00022801"/>
    </source>
</evidence>
<evidence type="ECO:0000256" key="3">
    <source>
        <dbReference type="ARBA" id="ARBA00012638"/>
    </source>
</evidence>
<dbReference type="VEuPathDB" id="ToxoDB:EMH_0020610"/>
<feature type="compositionally biased region" description="Polar residues" evidence="5">
    <location>
        <begin position="189"/>
        <end position="199"/>
    </location>
</feature>
<dbReference type="EC" id="3.1.3.4" evidence="3"/>
<dbReference type="Pfam" id="PF04571">
    <property type="entry name" value="Lipin_N"/>
    <property type="match status" value="1"/>
</dbReference>
<dbReference type="AlphaFoldDB" id="U6KJX4"/>
<dbReference type="InterPro" id="IPR007651">
    <property type="entry name" value="Lipin_N"/>
</dbReference>
<dbReference type="InterPro" id="IPR031315">
    <property type="entry name" value="LNS2/PITP"/>
</dbReference>
<reference evidence="7" key="1">
    <citation type="submission" date="2013-10" db="EMBL/GenBank/DDBJ databases">
        <title>Genomic analysis of the causative agents of coccidiosis in chickens.</title>
        <authorList>
            <person name="Reid A.J."/>
            <person name="Blake D."/>
            <person name="Billington K."/>
            <person name="Browne H."/>
            <person name="Dunn M."/>
            <person name="Hung S."/>
            <person name="Kawahara F."/>
            <person name="Miranda-Saavedra D."/>
            <person name="Mourier T."/>
            <person name="Nagra H."/>
            <person name="Otto T.D."/>
            <person name="Rawlings N."/>
            <person name="Sanchez A."/>
            <person name="Sanders M."/>
            <person name="Subramaniam C."/>
            <person name="Tay Y."/>
            <person name="Dear P."/>
            <person name="Doerig C."/>
            <person name="Gruber A."/>
            <person name="Parkinson J."/>
            <person name="Shirley M."/>
            <person name="Wan K.L."/>
            <person name="Berriman M."/>
            <person name="Tomley F."/>
            <person name="Pain A."/>
        </authorList>
    </citation>
    <scope>NUCLEOTIDE SEQUENCE [LARGE SCALE GENOMIC DNA]</scope>
    <source>
        <strain evidence="7">Houghton</strain>
    </source>
</reference>
<feature type="region of interest" description="Disordered" evidence="5">
    <location>
        <begin position="213"/>
        <end position="233"/>
    </location>
</feature>
<dbReference type="InterPro" id="IPR026058">
    <property type="entry name" value="LIPIN"/>
</dbReference>
<feature type="region of interest" description="Disordered" evidence="5">
    <location>
        <begin position="592"/>
        <end position="615"/>
    </location>
</feature>
<feature type="compositionally biased region" description="Low complexity" evidence="5">
    <location>
        <begin position="139"/>
        <end position="150"/>
    </location>
</feature>
<dbReference type="Proteomes" id="UP000030744">
    <property type="component" value="Unassembled WGS sequence"/>
</dbReference>
<proteinExistence type="inferred from homology"/>
<feature type="compositionally biased region" description="Polar residues" evidence="5">
    <location>
        <begin position="157"/>
        <end position="175"/>
    </location>
</feature>
<comment type="similarity">
    <text evidence="2">Belongs to the lipin family.</text>
</comment>
<dbReference type="SUPFAM" id="SSF56784">
    <property type="entry name" value="HAD-like"/>
    <property type="match status" value="1"/>
</dbReference>
<reference evidence="7" key="2">
    <citation type="submission" date="2013-10" db="EMBL/GenBank/DDBJ databases">
        <authorList>
            <person name="Aslett M."/>
        </authorList>
    </citation>
    <scope>NUCLEOTIDE SEQUENCE [LARGE SCALE GENOMIC DNA]</scope>
    <source>
        <strain evidence="7">Houghton</strain>
    </source>
</reference>
<accession>U6KJX4</accession>
<evidence type="ECO:0000256" key="2">
    <source>
        <dbReference type="ARBA" id="ARBA00005476"/>
    </source>
</evidence>
<comment type="cofactor">
    <cofactor evidence="1">
        <name>Mg(2+)</name>
        <dbReference type="ChEBI" id="CHEBI:18420"/>
    </cofactor>
</comment>
<sequence length="655" mass="71252">MWGRIVSSVSNALDFNQATLSGCIDIICVRNPHTGELHSTPFHVRFGKAKLLRSREKIVSVAVNNKPTALVMKLGAAGEAYFMQEVEDSIGVAEEDLASPLSSPVHSPRRSCGLSTDTSIAPAPQDSSSLPPSHPAQGATLSTAASAVAADTRRPGETQTGPDLTRGTNGLSPSLGSDGPIPKGAPAASVTTQDASSTWRSAWGTAARYEGSTAGLMEGSPSGSLPEGTLGRQAEEGRAAVQFSLCGHVLFGTADEAQHDADVFEANLVTWETLDENPSLWYHPSLVACFERTPPYYPAKVALPLLASWLLFNRPLSLDSVKRLMTADITYTDREGATFSSGVNSDSESPAFAANREASTGKRLRRSLRPTPQQLESLDLKPGANSVCFTVSSALQGEKSVCGTIYLWPTDIKIVVSDVDGTITRSDVLGQLMPIVGRDWSHTGVAELFTKIKKSGYLILYLTARAIGQADATRDYLFGLTQKERDKLPDGPLILSPDRLFPSFRREVIDRKPYIFKIAALRDIRSLFPANRNPFYAGFGNRESDHRAYIHVGIPEAKIFIIDTAGVIHHISNSTYARTYETMSEIADHMFPPLKNSPVSRGQPGQELEEREEEEVRQRKRLQYILHVDKQDDNWASPTAVCCSGCNEEPHQITL</sequence>
<dbReference type="RefSeq" id="XP_037878850.1">
    <property type="nucleotide sequence ID" value="XM_038022996.1"/>
</dbReference>
<feature type="domain" description="LNS2/PITP" evidence="6">
    <location>
        <begin position="414"/>
        <end position="571"/>
    </location>
</feature>
<dbReference type="Pfam" id="PF16876">
    <property type="entry name" value="Lipin_mid"/>
    <property type="match status" value="1"/>
</dbReference>
<keyword evidence="4" id="KW-0378">Hydrolase</keyword>
<dbReference type="InterPro" id="IPR031703">
    <property type="entry name" value="Lipin_mid"/>
</dbReference>
<dbReference type="OrthoDB" id="4567at2759"/>
<evidence type="ECO:0000259" key="6">
    <source>
        <dbReference type="SMART" id="SM00775"/>
    </source>
</evidence>
<name>U6KJX4_9EIME</name>
<dbReference type="PANTHER" id="PTHR12181:SF12">
    <property type="entry name" value="PHOSPHATIDATE PHOSPHATASE"/>
    <property type="match status" value="1"/>
</dbReference>
<evidence type="ECO:0000256" key="5">
    <source>
        <dbReference type="SAM" id="MobiDB-lite"/>
    </source>
</evidence>
<feature type="compositionally biased region" description="Polar residues" evidence="5">
    <location>
        <begin position="113"/>
        <end position="131"/>
    </location>
</feature>
<gene>
    <name evidence="7" type="ORF">EMH_0020610</name>
</gene>
<evidence type="ECO:0000313" key="8">
    <source>
        <dbReference type="Proteomes" id="UP000030744"/>
    </source>
</evidence>
<dbReference type="InterPro" id="IPR013209">
    <property type="entry name" value="LNS2"/>
</dbReference>
<dbReference type="GeneID" id="60403859"/>
<dbReference type="GO" id="GO:0008195">
    <property type="term" value="F:phosphatidate phosphatase activity"/>
    <property type="evidence" value="ECO:0007669"/>
    <property type="project" value="UniProtKB-EC"/>
</dbReference>
<dbReference type="SMART" id="SM00775">
    <property type="entry name" value="LNS2"/>
    <property type="match status" value="1"/>
</dbReference>
<evidence type="ECO:0000256" key="1">
    <source>
        <dbReference type="ARBA" id="ARBA00001946"/>
    </source>
</evidence>
<dbReference type="PANTHER" id="PTHR12181">
    <property type="entry name" value="LIPIN"/>
    <property type="match status" value="1"/>
</dbReference>
<evidence type="ECO:0000313" key="7">
    <source>
        <dbReference type="EMBL" id="CDJ36562.1"/>
    </source>
</evidence>
<dbReference type="Pfam" id="PF08235">
    <property type="entry name" value="LNS2"/>
    <property type="match status" value="1"/>
</dbReference>
<protein>
    <recommendedName>
        <fullName evidence="3">phosphatidate phosphatase</fullName>
        <ecNumber evidence="3">3.1.3.4</ecNumber>
    </recommendedName>
</protein>
<dbReference type="InterPro" id="IPR036412">
    <property type="entry name" value="HAD-like_sf"/>
</dbReference>
<keyword evidence="8" id="KW-1185">Reference proteome</keyword>